<sequence length="111" mass="12509">MYKTIGLKRPPVPMQQRTFAPSTTSLVRWERHPVSLSAFVYARWSKLLPVLLLEAWTGSRVSISETLILKPRDSFPFQSDARAAKEHENCIFSGGFICSAMNQTNFCCSPA</sequence>
<evidence type="ECO:0000313" key="2">
    <source>
        <dbReference type="Proteomes" id="UP001234297"/>
    </source>
</evidence>
<gene>
    <name evidence="1" type="ORF">MRB53_032514</name>
</gene>
<comment type="caution">
    <text evidence="1">The sequence shown here is derived from an EMBL/GenBank/DDBJ whole genome shotgun (WGS) entry which is preliminary data.</text>
</comment>
<dbReference type="EMBL" id="CM056819">
    <property type="protein sequence ID" value="KAJ8623984.1"/>
    <property type="molecule type" value="Genomic_DNA"/>
</dbReference>
<keyword evidence="2" id="KW-1185">Reference proteome</keyword>
<reference evidence="1 2" key="1">
    <citation type="journal article" date="2022" name="Hortic Res">
        <title>A haplotype resolved chromosomal level avocado genome allows analysis of novel avocado genes.</title>
        <authorList>
            <person name="Nath O."/>
            <person name="Fletcher S.J."/>
            <person name="Hayward A."/>
            <person name="Shaw L.M."/>
            <person name="Masouleh A.K."/>
            <person name="Furtado A."/>
            <person name="Henry R.J."/>
            <person name="Mitter N."/>
        </authorList>
    </citation>
    <scope>NUCLEOTIDE SEQUENCE [LARGE SCALE GENOMIC DNA]</scope>
    <source>
        <strain evidence="2">cv. Hass</strain>
    </source>
</reference>
<protein>
    <submittedName>
        <fullName evidence="1">Uncharacterized protein</fullName>
    </submittedName>
</protein>
<accession>A0ACC2KSM4</accession>
<dbReference type="Proteomes" id="UP001234297">
    <property type="component" value="Chromosome 11"/>
</dbReference>
<name>A0ACC2KSM4_PERAE</name>
<evidence type="ECO:0000313" key="1">
    <source>
        <dbReference type="EMBL" id="KAJ8623984.1"/>
    </source>
</evidence>
<organism evidence="1 2">
    <name type="scientific">Persea americana</name>
    <name type="common">Avocado</name>
    <dbReference type="NCBI Taxonomy" id="3435"/>
    <lineage>
        <taxon>Eukaryota</taxon>
        <taxon>Viridiplantae</taxon>
        <taxon>Streptophyta</taxon>
        <taxon>Embryophyta</taxon>
        <taxon>Tracheophyta</taxon>
        <taxon>Spermatophyta</taxon>
        <taxon>Magnoliopsida</taxon>
        <taxon>Magnoliidae</taxon>
        <taxon>Laurales</taxon>
        <taxon>Lauraceae</taxon>
        <taxon>Persea</taxon>
    </lineage>
</organism>
<proteinExistence type="predicted"/>